<keyword evidence="2" id="KW-1185">Reference proteome</keyword>
<protein>
    <submittedName>
        <fullName evidence="1">Uncharacterized protein</fullName>
    </submittedName>
</protein>
<accession>A0A250KU90</accession>
<dbReference type="Proteomes" id="UP000266313">
    <property type="component" value="Chromosome"/>
</dbReference>
<sequence length="53" mass="5789">MGEFLHVEGQRRGRNAQRFADFSGGQAFRPGLCQQAEDGQAGFLSKRCEGGDD</sequence>
<name>A0A250KU90_9GAMM</name>
<organism evidence="1 2">
    <name type="scientific">Methylocaldum marinum</name>
    <dbReference type="NCBI Taxonomy" id="1432792"/>
    <lineage>
        <taxon>Bacteria</taxon>
        <taxon>Pseudomonadati</taxon>
        <taxon>Pseudomonadota</taxon>
        <taxon>Gammaproteobacteria</taxon>
        <taxon>Methylococcales</taxon>
        <taxon>Methylococcaceae</taxon>
        <taxon>Methylocaldum</taxon>
    </lineage>
</organism>
<evidence type="ECO:0000313" key="1">
    <source>
        <dbReference type="EMBL" id="BBA35074.1"/>
    </source>
</evidence>
<evidence type="ECO:0000313" key="2">
    <source>
        <dbReference type="Proteomes" id="UP000266313"/>
    </source>
</evidence>
<gene>
    <name evidence="1" type="ORF">sS8_3131</name>
</gene>
<dbReference type="KEGG" id="mmai:sS8_3131"/>
<dbReference type="EMBL" id="AP017928">
    <property type="protein sequence ID" value="BBA35074.1"/>
    <property type="molecule type" value="Genomic_DNA"/>
</dbReference>
<reference evidence="1 2" key="1">
    <citation type="submission" date="2016-12" db="EMBL/GenBank/DDBJ databases">
        <title>Genome sequencing of Methylocaldum marinum.</title>
        <authorList>
            <person name="Takeuchi M."/>
            <person name="Kamagata Y."/>
            <person name="Hiraoka S."/>
            <person name="Oshima K."/>
            <person name="Hattori M."/>
            <person name="Iwasaki W."/>
        </authorList>
    </citation>
    <scope>NUCLEOTIDE SEQUENCE [LARGE SCALE GENOMIC DNA]</scope>
    <source>
        <strain evidence="1 2">S8</strain>
    </source>
</reference>
<dbReference type="AlphaFoldDB" id="A0A250KU90"/>
<proteinExistence type="predicted"/>